<organism evidence="2">
    <name type="scientific">marine sediment metagenome</name>
    <dbReference type="NCBI Taxonomy" id="412755"/>
    <lineage>
        <taxon>unclassified sequences</taxon>
        <taxon>metagenomes</taxon>
        <taxon>ecological metagenomes</taxon>
    </lineage>
</organism>
<dbReference type="EMBL" id="LAZR01000303">
    <property type="protein sequence ID" value="KKN75791.1"/>
    <property type="molecule type" value="Genomic_DNA"/>
</dbReference>
<reference evidence="2" key="1">
    <citation type="journal article" date="2015" name="Nature">
        <title>Complex archaea that bridge the gap between prokaryotes and eukaryotes.</title>
        <authorList>
            <person name="Spang A."/>
            <person name="Saw J.H."/>
            <person name="Jorgensen S.L."/>
            <person name="Zaremba-Niedzwiedzka K."/>
            <person name="Martijn J."/>
            <person name="Lind A.E."/>
            <person name="van Eijk R."/>
            <person name="Schleper C."/>
            <person name="Guy L."/>
            <person name="Ettema T.J."/>
        </authorList>
    </citation>
    <scope>NUCLEOTIDE SEQUENCE</scope>
</reference>
<dbReference type="InterPro" id="IPR012334">
    <property type="entry name" value="Pectin_lyas_fold"/>
</dbReference>
<dbReference type="Pfam" id="PF12708">
    <property type="entry name" value="Pect-lyase_RHGA_epim"/>
    <property type="match status" value="1"/>
</dbReference>
<dbReference type="Gene3D" id="2.160.20.10">
    <property type="entry name" value="Single-stranded right-handed beta-helix, Pectin lyase-like"/>
    <property type="match status" value="1"/>
</dbReference>
<protein>
    <recommendedName>
        <fullName evidence="1">Rhamnogalacturonase A/B/Epimerase-like pectate lyase domain-containing protein</fullName>
    </recommendedName>
</protein>
<evidence type="ECO:0000313" key="2">
    <source>
        <dbReference type="EMBL" id="KKN75791.1"/>
    </source>
</evidence>
<dbReference type="AlphaFoldDB" id="A0A0F9VQR4"/>
<name>A0A0F9VQR4_9ZZZZ</name>
<dbReference type="InterPro" id="IPR024535">
    <property type="entry name" value="RHGA/B-epi-like_pectate_lyase"/>
</dbReference>
<dbReference type="SUPFAM" id="SSF51126">
    <property type="entry name" value="Pectin lyase-like"/>
    <property type="match status" value="1"/>
</dbReference>
<proteinExistence type="predicted"/>
<feature type="domain" description="Rhamnogalacturonase A/B/Epimerase-like pectate lyase" evidence="1">
    <location>
        <begin position="231"/>
        <end position="416"/>
    </location>
</feature>
<accession>A0A0F9VQR4</accession>
<comment type="caution">
    <text evidence="2">The sequence shown here is derived from an EMBL/GenBank/DDBJ whole genome shotgun (WGS) entry which is preliminary data.</text>
</comment>
<sequence>MTVSNQTNRTSATGTNTAGQAISYSFPANLSSDLVVKTRVTVTGVEATLTLTTDYTATVSDTGGTVTMVAAIPATKTIHIIRDTPNTQSLDLVTGGSFDAESLEDSLDKVTKLAIENKDKLTRALRAPATDPTSLDMELPNSVDRASKTLTFDADGKPTATAAATTTVSFSAYGESLVDDANAVVAQGTLALKDGSADLDIKTLQVQNQVAAITLADVNADSFISSSSPMVNVKHPDFGATGDGVTDDTTAVNLAKTAAEVLGGKLYFPNGVYLIDSLALSGNHGVYVVGESQGTITVTTGVTLKCRSVVTDFITIAGNRHQMHNIRIDGNNKATNCIRFGLANSTYMSFRHLEVHNPVDGGVNVLFSGAGNPQASEMAFYNCNFDGGRAGASGITNILLDSTNVINVAFYSCTFGAADPETDVDVHCYIKRSSAFFYDCFWVDAKSYDVRIGTGTPKNGTVGIFGGRSESSLLDAASISLEGADGHIDIIGFVHATDAVLTSLNITSAFAGKCTVIGGQYDTISNSSAEGCVLINVDREAGAVNSGTRTDRIVLVDVDNIKRTETLLGSAVVDMQNGDSKTTAYNVPAGLTAIITKVIIRSPSGSLASGSTGDFDIGSGANADTWLQTINLDTLTAVTDYMVITSENQKYTMEAAGAAFGIKPITGATANVTATMDVWGYLF</sequence>
<gene>
    <name evidence="2" type="ORF">LCGC14_0376670</name>
</gene>
<dbReference type="InterPro" id="IPR011050">
    <property type="entry name" value="Pectin_lyase_fold/virulence"/>
</dbReference>
<evidence type="ECO:0000259" key="1">
    <source>
        <dbReference type="Pfam" id="PF12708"/>
    </source>
</evidence>